<name>A0A0A9F345_ARUDO</name>
<protein>
    <submittedName>
        <fullName evidence="1">Uncharacterized protein</fullName>
    </submittedName>
</protein>
<evidence type="ECO:0000313" key="1">
    <source>
        <dbReference type="EMBL" id="JAE04556.1"/>
    </source>
</evidence>
<organism evidence="1">
    <name type="scientific">Arundo donax</name>
    <name type="common">Giant reed</name>
    <name type="synonym">Donax arundinaceus</name>
    <dbReference type="NCBI Taxonomy" id="35708"/>
    <lineage>
        <taxon>Eukaryota</taxon>
        <taxon>Viridiplantae</taxon>
        <taxon>Streptophyta</taxon>
        <taxon>Embryophyta</taxon>
        <taxon>Tracheophyta</taxon>
        <taxon>Spermatophyta</taxon>
        <taxon>Magnoliopsida</taxon>
        <taxon>Liliopsida</taxon>
        <taxon>Poales</taxon>
        <taxon>Poaceae</taxon>
        <taxon>PACMAD clade</taxon>
        <taxon>Arundinoideae</taxon>
        <taxon>Arundineae</taxon>
        <taxon>Arundo</taxon>
    </lineage>
</organism>
<accession>A0A0A9F345</accession>
<dbReference type="EMBL" id="GBRH01193340">
    <property type="protein sequence ID" value="JAE04556.1"/>
    <property type="molecule type" value="Transcribed_RNA"/>
</dbReference>
<proteinExistence type="predicted"/>
<sequence length="17" mass="1616">MPGPSADGRGHIAGHVG</sequence>
<dbReference type="AlphaFoldDB" id="A0A0A9F345"/>
<reference evidence="1" key="1">
    <citation type="submission" date="2014-09" db="EMBL/GenBank/DDBJ databases">
        <authorList>
            <person name="Magalhaes I.L.F."/>
            <person name="Oliveira U."/>
            <person name="Santos F.R."/>
            <person name="Vidigal T.H.D.A."/>
            <person name="Brescovit A.D."/>
            <person name="Santos A.J."/>
        </authorList>
    </citation>
    <scope>NUCLEOTIDE SEQUENCE</scope>
    <source>
        <tissue evidence="1">Shoot tissue taken approximately 20 cm above the soil surface</tissue>
    </source>
</reference>
<reference evidence="1" key="2">
    <citation type="journal article" date="2015" name="Data Brief">
        <title>Shoot transcriptome of the giant reed, Arundo donax.</title>
        <authorList>
            <person name="Barrero R.A."/>
            <person name="Guerrero F.D."/>
            <person name="Moolhuijzen P."/>
            <person name="Goolsby J.A."/>
            <person name="Tidwell J."/>
            <person name="Bellgard S.E."/>
            <person name="Bellgard M.I."/>
        </authorList>
    </citation>
    <scope>NUCLEOTIDE SEQUENCE</scope>
    <source>
        <tissue evidence="1">Shoot tissue taken approximately 20 cm above the soil surface</tissue>
    </source>
</reference>